<accession>A0A4S2JS77</accession>
<dbReference type="EMBL" id="QBLH01003572">
    <property type="protein sequence ID" value="TGZ37278.1"/>
    <property type="molecule type" value="Genomic_DNA"/>
</dbReference>
<keyword evidence="2" id="KW-1185">Reference proteome</keyword>
<evidence type="ECO:0000313" key="1">
    <source>
        <dbReference type="EMBL" id="TGZ37278.1"/>
    </source>
</evidence>
<dbReference type="Proteomes" id="UP000310200">
    <property type="component" value="Unassembled WGS sequence"/>
</dbReference>
<proteinExistence type="predicted"/>
<reference evidence="1 2" key="1">
    <citation type="journal article" date="2019" name="Philos. Trans. R. Soc. Lond., B, Biol. Sci.">
        <title>Ant behaviour and brain gene expression of defending hosts depend on the ecological success of the intruding social parasite.</title>
        <authorList>
            <person name="Kaur R."/>
            <person name="Stoldt M."/>
            <person name="Jongepier E."/>
            <person name="Feldmeyer B."/>
            <person name="Menzel F."/>
            <person name="Bornberg-Bauer E."/>
            <person name="Foitzik S."/>
        </authorList>
    </citation>
    <scope>NUCLEOTIDE SEQUENCE [LARGE SCALE GENOMIC DNA]</scope>
    <source>
        <tissue evidence="1">Whole body</tissue>
    </source>
</reference>
<evidence type="ECO:0000313" key="2">
    <source>
        <dbReference type="Proteomes" id="UP000310200"/>
    </source>
</evidence>
<gene>
    <name evidence="1" type="ORF">DBV15_03258</name>
</gene>
<comment type="caution">
    <text evidence="1">The sequence shown here is derived from an EMBL/GenBank/DDBJ whole genome shotgun (WGS) entry which is preliminary data.</text>
</comment>
<protein>
    <submittedName>
        <fullName evidence="1">Uncharacterized protein</fullName>
    </submittedName>
</protein>
<sequence>MNLTKHKTLLPATPLGPLQRATQRLLQLASTSYSGTNNCVKIAATVALHVARSIVSIPGILCNCATRDSRAVSSTQDTTMIENAKNINAADYRTIPEWRQSCLTAFIISASERRREVNEDFDLLRSPECQKSDRGVVDEVEIEAILIRDTRHLTLFRRTFLSDDNDFLLRVSEGTRSRETQITEGFERDSASTIGRAVAFLAHGARCDSRSIDEEATLRFSKISKHDIFELRWLPFLSTLSALRLSHNERNKEYDKGIRNKAYCISL</sequence>
<organism evidence="1 2">
    <name type="scientific">Temnothorax longispinosus</name>
    <dbReference type="NCBI Taxonomy" id="300112"/>
    <lineage>
        <taxon>Eukaryota</taxon>
        <taxon>Metazoa</taxon>
        <taxon>Ecdysozoa</taxon>
        <taxon>Arthropoda</taxon>
        <taxon>Hexapoda</taxon>
        <taxon>Insecta</taxon>
        <taxon>Pterygota</taxon>
        <taxon>Neoptera</taxon>
        <taxon>Endopterygota</taxon>
        <taxon>Hymenoptera</taxon>
        <taxon>Apocrita</taxon>
        <taxon>Aculeata</taxon>
        <taxon>Formicoidea</taxon>
        <taxon>Formicidae</taxon>
        <taxon>Myrmicinae</taxon>
        <taxon>Temnothorax</taxon>
    </lineage>
</organism>
<name>A0A4S2JS77_9HYME</name>
<dbReference type="AlphaFoldDB" id="A0A4S2JS77"/>